<dbReference type="Pfam" id="PF07690">
    <property type="entry name" value="MFS_1"/>
    <property type="match status" value="1"/>
</dbReference>
<feature type="transmembrane region" description="Helical" evidence="8">
    <location>
        <begin position="332"/>
        <end position="350"/>
    </location>
</feature>
<dbReference type="InterPro" id="IPR036259">
    <property type="entry name" value="MFS_trans_sf"/>
</dbReference>
<feature type="transmembrane region" description="Helical" evidence="8">
    <location>
        <begin position="158"/>
        <end position="182"/>
    </location>
</feature>
<evidence type="ECO:0000256" key="3">
    <source>
        <dbReference type="ARBA" id="ARBA00009120"/>
    </source>
</evidence>
<comment type="subcellular location">
    <subcellularLocation>
        <location evidence="2">Cell inner membrane</location>
        <topology evidence="2">Multi-pass membrane protein</topology>
    </subcellularLocation>
</comment>
<dbReference type="InterPro" id="IPR050375">
    <property type="entry name" value="MFS_TsgA-like"/>
</dbReference>
<dbReference type="PANTHER" id="PTHR43702">
    <property type="entry name" value="L-FUCOSE-PROTON SYMPORTER"/>
    <property type="match status" value="1"/>
</dbReference>
<dbReference type="Gene3D" id="1.20.1250.20">
    <property type="entry name" value="MFS general substrate transporter like domains"/>
    <property type="match status" value="2"/>
</dbReference>
<feature type="transmembrane region" description="Helical" evidence="8">
    <location>
        <begin position="122"/>
        <end position="146"/>
    </location>
</feature>
<feature type="transmembrane region" description="Helical" evidence="8">
    <location>
        <begin position="274"/>
        <end position="292"/>
    </location>
</feature>
<evidence type="ECO:0000256" key="1">
    <source>
        <dbReference type="ARBA" id="ARBA00003321"/>
    </source>
</evidence>
<feature type="transmembrane region" description="Helical" evidence="8">
    <location>
        <begin position="304"/>
        <end position="326"/>
    </location>
</feature>
<evidence type="ECO:0000313" key="10">
    <source>
        <dbReference type="EMBL" id="VAX19058.1"/>
    </source>
</evidence>
<gene>
    <name evidence="10" type="ORF">MNBD_IGNAVI01-2442</name>
</gene>
<dbReference type="NCBIfam" id="TIGR01272">
    <property type="entry name" value="gluP"/>
    <property type="match status" value="1"/>
</dbReference>
<name>A0A3B1C5D6_9ZZZZ</name>
<protein>
    <recommendedName>
        <fullName evidence="9">Major facilitator superfamily (MFS) profile domain-containing protein</fullName>
    </recommendedName>
</protein>
<evidence type="ECO:0000256" key="7">
    <source>
        <dbReference type="ARBA" id="ARBA00022597"/>
    </source>
</evidence>
<evidence type="ECO:0000256" key="8">
    <source>
        <dbReference type="SAM" id="Phobius"/>
    </source>
</evidence>
<dbReference type="GO" id="GO:0005354">
    <property type="term" value="F:galactose transmembrane transporter activity"/>
    <property type="evidence" value="ECO:0007669"/>
    <property type="project" value="InterPro"/>
</dbReference>
<feature type="transmembrane region" description="Helical" evidence="8">
    <location>
        <begin position="65"/>
        <end position="86"/>
    </location>
</feature>
<sequence length="423" mass="46539">MKQQLGIEVIDHYLSSGIINISDNKKIAFALVTILFLLWGSIVSLNDILIPHFKKLFEMNYTETMLVQFSFFGAYFLVSFPASLIVEKIGYQKGIIVGLLIICIGSLLFIPASWLISYPLFLFGLFAMAAGSVFLQVVATPYISILGPTETASSRLNFAEGLTALGATFVPLIGAFLILSSYNSLQEQAAKVQMPYGVIAVIAFLIAIVFIFVKLPAVEIKKNHDKKNNVLKFRQLRLGVIALMLYVGAEVSVASFIVIFLHEPNIANLSYLTAAQYIPFYWGGLLIGRFIGAAILQKVHAHTVLAWSAIASLILLGITIFTSGYIAMWSMLGVGLFNSIMWPNIFSLAIDGLGEYRIKASGILVMAAVGGAIFPVLQGMLADTRFVGLHLSYILPFSCYIFILYYALNGFKPLMNRSFELKT</sequence>
<dbReference type="GO" id="GO:1904659">
    <property type="term" value="P:D-glucose transmembrane transport"/>
    <property type="evidence" value="ECO:0007669"/>
    <property type="project" value="InterPro"/>
</dbReference>
<dbReference type="PROSITE" id="PS50850">
    <property type="entry name" value="MFS"/>
    <property type="match status" value="1"/>
</dbReference>
<keyword evidence="5" id="KW-1003">Cell membrane</keyword>
<dbReference type="InterPro" id="IPR005964">
    <property type="entry name" value="Glc/Gal_transptr_bac"/>
</dbReference>
<feature type="transmembrane region" description="Helical" evidence="8">
    <location>
        <begin position="238"/>
        <end position="262"/>
    </location>
</feature>
<feature type="transmembrane region" description="Helical" evidence="8">
    <location>
        <begin position="362"/>
        <end position="381"/>
    </location>
</feature>
<keyword evidence="8" id="KW-0812">Transmembrane</keyword>
<evidence type="ECO:0000256" key="4">
    <source>
        <dbReference type="ARBA" id="ARBA00022448"/>
    </source>
</evidence>
<dbReference type="PANTHER" id="PTHR43702:SF3">
    <property type="entry name" value="PROTEIN TSGA"/>
    <property type="match status" value="1"/>
</dbReference>
<feature type="transmembrane region" description="Helical" evidence="8">
    <location>
        <begin position="95"/>
        <end position="116"/>
    </location>
</feature>
<dbReference type="GO" id="GO:0055056">
    <property type="term" value="F:D-glucose transmembrane transporter activity"/>
    <property type="evidence" value="ECO:0007669"/>
    <property type="project" value="InterPro"/>
</dbReference>
<keyword evidence="8" id="KW-1133">Transmembrane helix</keyword>
<feature type="domain" description="Major facilitator superfamily (MFS) profile" evidence="9">
    <location>
        <begin position="27"/>
        <end position="423"/>
    </location>
</feature>
<dbReference type="SUPFAM" id="SSF103473">
    <property type="entry name" value="MFS general substrate transporter"/>
    <property type="match status" value="1"/>
</dbReference>
<dbReference type="GO" id="GO:0005886">
    <property type="term" value="C:plasma membrane"/>
    <property type="evidence" value="ECO:0007669"/>
    <property type="project" value="UniProtKB-SubCell"/>
</dbReference>
<feature type="transmembrane region" description="Helical" evidence="8">
    <location>
        <begin position="194"/>
        <end position="217"/>
    </location>
</feature>
<organism evidence="10">
    <name type="scientific">hydrothermal vent metagenome</name>
    <dbReference type="NCBI Taxonomy" id="652676"/>
    <lineage>
        <taxon>unclassified sequences</taxon>
        <taxon>metagenomes</taxon>
        <taxon>ecological metagenomes</taxon>
    </lineage>
</organism>
<proteinExistence type="inferred from homology"/>
<dbReference type="InterPro" id="IPR011701">
    <property type="entry name" value="MFS"/>
</dbReference>
<comment type="similarity">
    <text evidence="3">Belongs to the major facilitator superfamily. FHS transporter (TC 2.A.1.7) family.</text>
</comment>
<keyword evidence="7" id="KW-0762">Sugar transport</keyword>
<evidence type="ECO:0000256" key="5">
    <source>
        <dbReference type="ARBA" id="ARBA00022475"/>
    </source>
</evidence>
<comment type="function">
    <text evidence="1">Intake of glucose and galactose.</text>
</comment>
<dbReference type="CDD" id="cd17394">
    <property type="entry name" value="MFS_FucP_like"/>
    <property type="match status" value="1"/>
</dbReference>
<dbReference type="InterPro" id="IPR020846">
    <property type="entry name" value="MFS_dom"/>
</dbReference>
<dbReference type="AlphaFoldDB" id="A0A3B1C5D6"/>
<keyword evidence="4" id="KW-0813">Transport</keyword>
<evidence type="ECO:0000256" key="2">
    <source>
        <dbReference type="ARBA" id="ARBA00004429"/>
    </source>
</evidence>
<feature type="transmembrane region" description="Helical" evidence="8">
    <location>
        <begin position="387"/>
        <end position="408"/>
    </location>
</feature>
<evidence type="ECO:0000259" key="9">
    <source>
        <dbReference type="PROSITE" id="PS50850"/>
    </source>
</evidence>
<dbReference type="EMBL" id="UOGD01000127">
    <property type="protein sequence ID" value="VAX19058.1"/>
    <property type="molecule type" value="Genomic_DNA"/>
</dbReference>
<evidence type="ECO:0000256" key="6">
    <source>
        <dbReference type="ARBA" id="ARBA00022519"/>
    </source>
</evidence>
<accession>A0A3B1C5D6</accession>
<keyword evidence="8" id="KW-0472">Membrane</keyword>
<reference evidence="10" key="1">
    <citation type="submission" date="2018-06" db="EMBL/GenBank/DDBJ databases">
        <authorList>
            <person name="Zhirakovskaya E."/>
        </authorList>
    </citation>
    <scope>NUCLEOTIDE SEQUENCE</scope>
</reference>
<feature type="transmembrane region" description="Helical" evidence="8">
    <location>
        <begin position="27"/>
        <end position="45"/>
    </location>
</feature>
<keyword evidence="6" id="KW-0997">Cell inner membrane</keyword>